<sequence>MLEQYEDSERLNKTLLEPFRSPYQDFLYYASSVTPELRLAMNVIKPILPAPILIQLHGWHMSMPQPLRREQPGESPYLVVQVDMRGRAFSSGVADCNGLELIDIYDAVQFVRKEYGDWIVDPELVYLEGGSGGGGNVLAAVAKFPDLFAAATALYGVSDYARWYEQDLTGEFRDDMDVWIGCHPQDDPQRYAARSGLALAANLHTPLYLTHGDGDIRIPVIMSRLYVEQLNLLGKAHLIQYDELPSVGDRSHMGRATIQQLHDLQERSEANRQRHGLPIELAPSGVLQVGGYVYTKHFHVHLESVNRLATLHYDLDQQTISIYTEQRCSYRLQWSDGSTVEGECEVGGNDETQNGDTTGDIAGKL</sequence>
<comment type="caution">
    <text evidence="3">The sequence shown here is derived from an EMBL/GenBank/DDBJ whole genome shotgun (WGS) entry which is preliminary data.</text>
</comment>
<feature type="domain" description="Peptidase S9 prolyl oligopeptidase catalytic" evidence="2">
    <location>
        <begin position="79"/>
        <end position="242"/>
    </location>
</feature>
<dbReference type="EMBL" id="WHNY01000026">
    <property type="protein sequence ID" value="NOU63899.1"/>
    <property type="molecule type" value="Genomic_DNA"/>
</dbReference>
<proteinExistence type="predicted"/>
<accession>A0ABX1X672</accession>
<dbReference type="Gene3D" id="3.40.50.1820">
    <property type="entry name" value="alpha/beta hydrolase"/>
    <property type="match status" value="1"/>
</dbReference>
<evidence type="ECO:0000313" key="4">
    <source>
        <dbReference type="Proteomes" id="UP000653578"/>
    </source>
</evidence>
<evidence type="ECO:0000313" key="3">
    <source>
        <dbReference type="EMBL" id="NOU63899.1"/>
    </source>
</evidence>
<dbReference type="Proteomes" id="UP000653578">
    <property type="component" value="Unassembled WGS sequence"/>
</dbReference>
<keyword evidence="4" id="KW-1185">Reference proteome</keyword>
<protein>
    <submittedName>
        <fullName evidence="3">Prolyl oligopeptidase family serine peptidase</fullName>
    </submittedName>
</protein>
<organism evidence="3 4">
    <name type="scientific">Paenibacillus plantarum</name>
    <dbReference type="NCBI Taxonomy" id="2654975"/>
    <lineage>
        <taxon>Bacteria</taxon>
        <taxon>Bacillati</taxon>
        <taxon>Bacillota</taxon>
        <taxon>Bacilli</taxon>
        <taxon>Bacillales</taxon>
        <taxon>Paenibacillaceae</taxon>
        <taxon>Paenibacillus</taxon>
    </lineage>
</organism>
<dbReference type="InterPro" id="IPR029058">
    <property type="entry name" value="AB_hydrolase_fold"/>
</dbReference>
<dbReference type="InterPro" id="IPR001375">
    <property type="entry name" value="Peptidase_S9_cat"/>
</dbReference>
<reference evidence="3 4" key="1">
    <citation type="submission" date="2019-10" db="EMBL/GenBank/DDBJ databases">
        <title>Description of Paenibacillus humi sp. nov.</title>
        <authorList>
            <person name="Carlier A."/>
            <person name="Qi S."/>
        </authorList>
    </citation>
    <scope>NUCLEOTIDE SEQUENCE [LARGE SCALE GENOMIC DNA]</scope>
    <source>
        <strain evidence="3 4">LMG 31461</strain>
    </source>
</reference>
<dbReference type="RefSeq" id="WP_171629643.1">
    <property type="nucleotide sequence ID" value="NZ_WHNY01000026.1"/>
</dbReference>
<dbReference type="SUPFAM" id="SSF53474">
    <property type="entry name" value="alpha/beta-Hydrolases"/>
    <property type="match status" value="1"/>
</dbReference>
<dbReference type="Pfam" id="PF00326">
    <property type="entry name" value="Peptidase_S9"/>
    <property type="match status" value="1"/>
</dbReference>
<feature type="region of interest" description="Disordered" evidence="1">
    <location>
        <begin position="343"/>
        <end position="365"/>
    </location>
</feature>
<gene>
    <name evidence="3" type="ORF">GC096_07660</name>
</gene>
<evidence type="ECO:0000259" key="2">
    <source>
        <dbReference type="Pfam" id="PF00326"/>
    </source>
</evidence>
<evidence type="ECO:0000256" key="1">
    <source>
        <dbReference type="SAM" id="MobiDB-lite"/>
    </source>
</evidence>
<name>A0ABX1X672_9BACL</name>